<keyword evidence="2" id="KW-1185">Reference proteome</keyword>
<sequence length="84" mass="9382">MKIFTPTAAAAAAPLPANRRKDSGISRSRVPCIPMPIHPTINPTLLITPREIRPARTRTRAIFPIHHRIKISMVKTRTPRGRVS</sequence>
<proteinExistence type="predicted"/>
<name>A0A9K3JSV7_HELAN</name>
<dbReference type="AlphaFoldDB" id="A0A9K3JSV7"/>
<dbReference type="EMBL" id="MNCJ02000316">
    <property type="protein sequence ID" value="KAF5821186.1"/>
    <property type="molecule type" value="Genomic_DNA"/>
</dbReference>
<reference evidence="1" key="2">
    <citation type="submission" date="2020-06" db="EMBL/GenBank/DDBJ databases">
        <title>Helianthus annuus Genome sequencing and assembly Release 2.</title>
        <authorList>
            <person name="Gouzy J."/>
            <person name="Langlade N."/>
            <person name="Munos S."/>
        </authorList>
    </citation>
    <scope>NUCLEOTIDE SEQUENCE</scope>
    <source>
        <tissue evidence="1">Leaves</tissue>
    </source>
</reference>
<gene>
    <name evidence="1" type="ORF">HanXRQr2_Chr01g0010921</name>
</gene>
<accession>A0A9K3JSV7</accession>
<protein>
    <submittedName>
        <fullName evidence="1">Uncharacterized protein</fullName>
    </submittedName>
</protein>
<dbReference type="Proteomes" id="UP000215914">
    <property type="component" value="Unassembled WGS sequence"/>
</dbReference>
<reference evidence="1" key="1">
    <citation type="journal article" date="2017" name="Nature">
        <title>The sunflower genome provides insights into oil metabolism, flowering and Asterid evolution.</title>
        <authorList>
            <person name="Badouin H."/>
            <person name="Gouzy J."/>
            <person name="Grassa C.J."/>
            <person name="Murat F."/>
            <person name="Staton S.E."/>
            <person name="Cottret L."/>
            <person name="Lelandais-Briere C."/>
            <person name="Owens G.L."/>
            <person name="Carrere S."/>
            <person name="Mayjonade B."/>
            <person name="Legrand L."/>
            <person name="Gill N."/>
            <person name="Kane N.C."/>
            <person name="Bowers J.E."/>
            <person name="Hubner S."/>
            <person name="Bellec A."/>
            <person name="Berard A."/>
            <person name="Berges H."/>
            <person name="Blanchet N."/>
            <person name="Boniface M.C."/>
            <person name="Brunel D."/>
            <person name="Catrice O."/>
            <person name="Chaidir N."/>
            <person name="Claudel C."/>
            <person name="Donnadieu C."/>
            <person name="Faraut T."/>
            <person name="Fievet G."/>
            <person name="Helmstetter N."/>
            <person name="King M."/>
            <person name="Knapp S.J."/>
            <person name="Lai Z."/>
            <person name="Le Paslier M.C."/>
            <person name="Lippi Y."/>
            <person name="Lorenzon L."/>
            <person name="Mandel J.R."/>
            <person name="Marage G."/>
            <person name="Marchand G."/>
            <person name="Marquand E."/>
            <person name="Bret-Mestries E."/>
            <person name="Morien E."/>
            <person name="Nambeesan S."/>
            <person name="Nguyen T."/>
            <person name="Pegot-Espagnet P."/>
            <person name="Pouilly N."/>
            <person name="Raftis F."/>
            <person name="Sallet E."/>
            <person name="Schiex T."/>
            <person name="Thomas J."/>
            <person name="Vandecasteele C."/>
            <person name="Vares D."/>
            <person name="Vear F."/>
            <person name="Vautrin S."/>
            <person name="Crespi M."/>
            <person name="Mangin B."/>
            <person name="Burke J.M."/>
            <person name="Salse J."/>
            <person name="Munos S."/>
            <person name="Vincourt P."/>
            <person name="Rieseberg L.H."/>
            <person name="Langlade N.B."/>
        </authorList>
    </citation>
    <scope>NUCLEOTIDE SEQUENCE</scope>
    <source>
        <tissue evidence="1">Leaves</tissue>
    </source>
</reference>
<evidence type="ECO:0000313" key="2">
    <source>
        <dbReference type="Proteomes" id="UP000215914"/>
    </source>
</evidence>
<evidence type="ECO:0000313" key="1">
    <source>
        <dbReference type="EMBL" id="KAF5821186.1"/>
    </source>
</evidence>
<comment type="caution">
    <text evidence="1">The sequence shown here is derived from an EMBL/GenBank/DDBJ whole genome shotgun (WGS) entry which is preliminary data.</text>
</comment>
<organism evidence="1 2">
    <name type="scientific">Helianthus annuus</name>
    <name type="common">Common sunflower</name>
    <dbReference type="NCBI Taxonomy" id="4232"/>
    <lineage>
        <taxon>Eukaryota</taxon>
        <taxon>Viridiplantae</taxon>
        <taxon>Streptophyta</taxon>
        <taxon>Embryophyta</taxon>
        <taxon>Tracheophyta</taxon>
        <taxon>Spermatophyta</taxon>
        <taxon>Magnoliopsida</taxon>
        <taxon>eudicotyledons</taxon>
        <taxon>Gunneridae</taxon>
        <taxon>Pentapetalae</taxon>
        <taxon>asterids</taxon>
        <taxon>campanulids</taxon>
        <taxon>Asterales</taxon>
        <taxon>Asteraceae</taxon>
        <taxon>Asteroideae</taxon>
        <taxon>Heliantheae alliance</taxon>
        <taxon>Heliantheae</taxon>
        <taxon>Helianthus</taxon>
    </lineage>
</organism>
<dbReference type="Gramene" id="mRNA:HanXRQr2_Chr01g0010921">
    <property type="protein sequence ID" value="CDS:HanXRQr2_Chr01g0010921.1"/>
    <property type="gene ID" value="HanXRQr2_Chr01g0010921"/>
</dbReference>